<evidence type="ECO:0000313" key="3">
    <source>
        <dbReference type="EMBL" id="SMX24596.1"/>
    </source>
</evidence>
<keyword evidence="1" id="KW-0489">Methyltransferase</keyword>
<evidence type="ECO:0000256" key="2">
    <source>
        <dbReference type="ARBA" id="ARBA00022679"/>
    </source>
</evidence>
<reference evidence="3 4" key="1">
    <citation type="submission" date="2017-05" db="EMBL/GenBank/DDBJ databases">
        <authorList>
            <person name="Song R."/>
            <person name="Chenine A.L."/>
            <person name="Ruprecht R.M."/>
        </authorList>
    </citation>
    <scope>NUCLEOTIDE SEQUENCE [LARGE SCALE GENOMIC DNA]</scope>
    <source>
        <strain evidence="3 4">CECT 8489</strain>
    </source>
</reference>
<dbReference type="SUPFAM" id="SSF53335">
    <property type="entry name" value="S-adenosyl-L-methionine-dependent methyltransferases"/>
    <property type="match status" value="1"/>
</dbReference>
<sequence>MTLLADRLAQLIRQNGPLTVADYMRQCLLDPNFGYYTTREPFGAQGDFITAPEISQMFGELIGLALAQTWLDQGAPNPCALVELGPGRGTLMSDILRATKGVPGFLDAIDVHLVEASPALRAIQEQTITTRIHHHDTVATLPDTPILLVANEFFDALPVRQYVRSGNGWRERVIGLVDGALAFGLADLSHPPVLKPRLSDTTDGDLIEVCPSAAAIVRDIDSRIAQHGGVAYVIDYGDWRSLGDTLQAVRAHNREPILERPGLADLTTHVDFEALSTAATGTKKSRLCPQGVFLERLGIADRARALARNLAGAALDQHIAAHRRLTHPDEMGTLFKVMTLSPIDAPLPPGMTT</sequence>
<dbReference type="EMBL" id="FXXQ01000009">
    <property type="protein sequence ID" value="SMX24596.1"/>
    <property type="molecule type" value="Genomic_DNA"/>
</dbReference>
<dbReference type="InterPro" id="IPR038375">
    <property type="entry name" value="NDUFAF7_sf"/>
</dbReference>
<dbReference type="RefSeq" id="WP_093974617.1">
    <property type="nucleotide sequence ID" value="NZ_FXXQ01000009.1"/>
</dbReference>
<evidence type="ECO:0000313" key="4">
    <source>
        <dbReference type="Proteomes" id="UP000201838"/>
    </source>
</evidence>
<dbReference type="AlphaFoldDB" id="A0A238J1Q3"/>
<evidence type="ECO:0008006" key="5">
    <source>
        <dbReference type="Google" id="ProtNLM"/>
    </source>
</evidence>
<dbReference type="PANTHER" id="PTHR12049">
    <property type="entry name" value="PROTEIN ARGININE METHYLTRANSFERASE NDUFAF7, MITOCHONDRIAL"/>
    <property type="match status" value="1"/>
</dbReference>
<dbReference type="Gene3D" id="3.40.50.12710">
    <property type="match status" value="1"/>
</dbReference>
<keyword evidence="2" id="KW-0808">Transferase</keyword>
<dbReference type="OrthoDB" id="9794208at2"/>
<accession>A0A238J1Q3</accession>
<proteinExistence type="predicted"/>
<evidence type="ECO:0000256" key="1">
    <source>
        <dbReference type="ARBA" id="ARBA00022603"/>
    </source>
</evidence>
<dbReference type="Proteomes" id="UP000201838">
    <property type="component" value="Unassembled WGS sequence"/>
</dbReference>
<organism evidence="3 4">
    <name type="scientific">Boseongicola aestuarii</name>
    <dbReference type="NCBI Taxonomy" id="1470561"/>
    <lineage>
        <taxon>Bacteria</taxon>
        <taxon>Pseudomonadati</taxon>
        <taxon>Pseudomonadota</taxon>
        <taxon>Alphaproteobacteria</taxon>
        <taxon>Rhodobacterales</taxon>
        <taxon>Paracoccaceae</taxon>
        <taxon>Boseongicola</taxon>
    </lineage>
</organism>
<dbReference type="InterPro" id="IPR003788">
    <property type="entry name" value="NDUFAF7"/>
</dbReference>
<keyword evidence="4" id="KW-1185">Reference proteome</keyword>
<dbReference type="Pfam" id="PF02636">
    <property type="entry name" value="Methyltransf_28"/>
    <property type="match status" value="1"/>
</dbReference>
<dbReference type="GO" id="GO:0035243">
    <property type="term" value="F:protein-arginine omega-N symmetric methyltransferase activity"/>
    <property type="evidence" value="ECO:0007669"/>
    <property type="project" value="TreeGrafter"/>
</dbReference>
<dbReference type="PANTHER" id="PTHR12049:SF7">
    <property type="entry name" value="PROTEIN ARGININE METHYLTRANSFERASE NDUFAF7, MITOCHONDRIAL"/>
    <property type="match status" value="1"/>
</dbReference>
<dbReference type="GO" id="GO:0032259">
    <property type="term" value="P:methylation"/>
    <property type="evidence" value="ECO:0007669"/>
    <property type="project" value="UniProtKB-KW"/>
</dbReference>
<gene>
    <name evidence="3" type="ORF">BOA8489_02722</name>
</gene>
<protein>
    <recommendedName>
        <fullName evidence="5">S-adenosyl-L-methionine-dependent methyltransferase</fullName>
    </recommendedName>
</protein>
<dbReference type="InterPro" id="IPR029063">
    <property type="entry name" value="SAM-dependent_MTases_sf"/>
</dbReference>
<name>A0A238J1Q3_9RHOB</name>